<dbReference type="RefSeq" id="WP_160357713.1">
    <property type="nucleotide sequence ID" value="NZ_WSRQ01000001.1"/>
</dbReference>
<organism evidence="3 4">
    <name type="scientific">Clostridium chromiireducens</name>
    <dbReference type="NCBI Taxonomy" id="225345"/>
    <lineage>
        <taxon>Bacteria</taxon>
        <taxon>Bacillati</taxon>
        <taxon>Bacillota</taxon>
        <taxon>Clostridia</taxon>
        <taxon>Eubacteriales</taxon>
        <taxon>Clostridiaceae</taxon>
        <taxon>Clostridium</taxon>
    </lineage>
</organism>
<proteinExistence type="predicted"/>
<dbReference type="SMART" id="SM00530">
    <property type="entry name" value="HTH_XRE"/>
    <property type="match status" value="1"/>
</dbReference>
<dbReference type="Pfam" id="PF01381">
    <property type="entry name" value="HTH_3"/>
    <property type="match status" value="1"/>
</dbReference>
<accession>A0A964RII0</accession>
<dbReference type="EMBL" id="WSRQ01000001">
    <property type="protein sequence ID" value="MVX62268.1"/>
    <property type="molecule type" value="Genomic_DNA"/>
</dbReference>
<protein>
    <submittedName>
        <fullName evidence="3">Helix-turn-helix domain-containing protein</fullName>
    </submittedName>
</protein>
<dbReference type="InterPro" id="IPR001387">
    <property type="entry name" value="Cro/C1-type_HTH"/>
</dbReference>
<name>A0A964RII0_9CLOT</name>
<evidence type="ECO:0000259" key="2">
    <source>
        <dbReference type="PROSITE" id="PS50943"/>
    </source>
</evidence>
<keyword evidence="1" id="KW-0238">DNA-binding</keyword>
<dbReference type="PANTHER" id="PTHR46558">
    <property type="entry name" value="TRACRIPTIONAL REGULATORY PROTEIN-RELATED-RELATED"/>
    <property type="match status" value="1"/>
</dbReference>
<dbReference type="CDD" id="cd00093">
    <property type="entry name" value="HTH_XRE"/>
    <property type="match status" value="1"/>
</dbReference>
<dbReference type="PANTHER" id="PTHR46558:SF11">
    <property type="entry name" value="HTH-TYPE TRANSCRIPTIONAL REGULATOR XRE"/>
    <property type="match status" value="1"/>
</dbReference>
<sequence length="71" mass="8437">MNEFLLKFRKERNLTQEEFSNKLGITLTYYSKIELGLRNPSYNFLNKFKDAFPNASVDEIFFTNTTHEMCS</sequence>
<comment type="caution">
    <text evidence="3">The sequence shown here is derived from an EMBL/GenBank/DDBJ whole genome shotgun (WGS) entry which is preliminary data.</text>
</comment>
<dbReference type="Gene3D" id="1.10.260.40">
    <property type="entry name" value="lambda repressor-like DNA-binding domains"/>
    <property type="match status" value="1"/>
</dbReference>
<evidence type="ECO:0000313" key="3">
    <source>
        <dbReference type="EMBL" id="MVX62268.1"/>
    </source>
</evidence>
<evidence type="ECO:0000256" key="1">
    <source>
        <dbReference type="ARBA" id="ARBA00023125"/>
    </source>
</evidence>
<dbReference type="SUPFAM" id="SSF47413">
    <property type="entry name" value="lambda repressor-like DNA-binding domains"/>
    <property type="match status" value="1"/>
</dbReference>
<dbReference type="InterPro" id="IPR010982">
    <property type="entry name" value="Lambda_DNA-bd_dom_sf"/>
</dbReference>
<dbReference type="PROSITE" id="PS50943">
    <property type="entry name" value="HTH_CROC1"/>
    <property type="match status" value="1"/>
</dbReference>
<dbReference type="AlphaFoldDB" id="A0A964RII0"/>
<dbReference type="Proteomes" id="UP000656077">
    <property type="component" value="Unassembled WGS sequence"/>
</dbReference>
<gene>
    <name evidence="3" type="ORF">GKZ28_00955</name>
</gene>
<feature type="domain" description="HTH cro/C1-type" evidence="2">
    <location>
        <begin position="5"/>
        <end position="60"/>
    </location>
</feature>
<dbReference type="GO" id="GO:0003677">
    <property type="term" value="F:DNA binding"/>
    <property type="evidence" value="ECO:0007669"/>
    <property type="project" value="UniProtKB-KW"/>
</dbReference>
<reference evidence="3" key="1">
    <citation type="submission" date="2019-12" db="EMBL/GenBank/DDBJ databases">
        <title>Microbes associate with the intestines of laboratory mice.</title>
        <authorList>
            <person name="Navarre W."/>
            <person name="Wong E."/>
        </authorList>
    </citation>
    <scope>NUCLEOTIDE SEQUENCE</scope>
    <source>
        <strain evidence="3">NM79_F5</strain>
    </source>
</reference>
<evidence type="ECO:0000313" key="4">
    <source>
        <dbReference type="Proteomes" id="UP000656077"/>
    </source>
</evidence>